<dbReference type="Pfam" id="PF13419">
    <property type="entry name" value="HAD_2"/>
    <property type="match status" value="1"/>
</dbReference>
<dbReference type="PANTHER" id="PTHR43434:SF1">
    <property type="entry name" value="PHOSPHOGLYCOLATE PHOSPHATASE"/>
    <property type="match status" value="1"/>
</dbReference>
<dbReference type="GO" id="GO:0008967">
    <property type="term" value="F:phosphoglycolate phosphatase activity"/>
    <property type="evidence" value="ECO:0007669"/>
    <property type="project" value="TreeGrafter"/>
</dbReference>
<dbReference type="EMBL" id="CM001439">
    <property type="protein sequence ID" value="EHR52935.1"/>
    <property type="molecule type" value="Genomic_DNA"/>
</dbReference>
<dbReference type="SFLD" id="SFLDS00003">
    <property type="entry name" value="Haloacid_Dehalogenase"/>
    <property type="match status" value="1"/>
</dbReference>
<sequence>MGFDLDMTLIDPRPGMVAAMAQLARESGLDLDGELFASRLGPPLDHVLRGFEAPEERIPELVSRFREIYPGLVIPSTTVLPGACAAIDAVRDAAGTSLVVTGKYERNAALHLQAHGLAVDVLVGDLWATGKAAALKRHNAFAFVGDHVGDIQGALAAGAIAVGVTTGPCSRAELLAAGAHVVLDSLVEFPGWLAASADGARVPGR</sequence>
<name>H5WZ01_9PSEU</name>
<dbReference type="SFLD" id="SFLDG01129">
    <property type="entry name" value="C1.5:_HAD__Beta-PGM__Phosphata"/>
    <property type="match status" value="1"/>
</dbReference>
<keyword evidence="2" id="KW-1185">Reference proteome</keyword>
<dbReference type="InterPro" id="IPR050155">
    <property type="entry name" value="HAD-like_hydrolase_sf"/>
</dbReference>
<reference evidence="1 2" key="1">
    <citation type="journal article" date="2012" name="Stand. Genomic Sci.">
        <title>Genome sequence of the ocean sediment bacterium Saccharomonospora marina type strain (XMU15(T)).</title>
        <authorList>
            <person name="Klenk H.P."/>
            <person name="Lu M."/>
            <person name="Lucas S."/>
            <person name="Lapidus A."/>
            <person name="Copeland A."/>
            <person name="Pitluck S."/>
            <person name="Goodwin L.A."/>
            <person name="Han C."/>
            <person name="Tapia R."/>
            <person name="Brambilla E.M."/>
            <person name="Potter G."/>
            <person name="Land M."/>
            <person name="Ivanova N."/>
            <person name="Rohde M."/>
            <person name="Goker M."/>
            <person name="Detter J.C."/>
            <person name="Li W.J."/>
            <person name="Kyrpides N.C."/>
            <person name="Woyke T."/>
        </authorList>
    </citation>
    <scope>NUCLEOTIDE SEQUENCE [LARGE SCALE GENOMIC DNA]</scope>
    <source>
        <strain evidence="1 2">XMU15</strain>
    </source>
</reference>
<dbReference type="InterPro" id="IPR023198">
    <property type="entry name" value="PGP-like_dom2"/>
</dbReference>
<gene>
    <name evidence="1" type="ORF">SacmaDRAFT_4761</name>
</gene>
<dbReference type="eggNOG" id="COG0546">
    <property type="taxonomic scope" value="Bacteria"/>
</dbReference>
<evidence type="ECO:0000313" key="2">
    <source>
        <dbReference type="Proteomes" id="UP000004926"/>
    </source>
</evidence>
<dbReference type="InterPro" id="IPR036412">
    <property type="entry name" value="HAD-like_sf"/>
</dbReference>
<accession>H5WZ01</accession>
<dbReference type="GO" id="GO:0006281">
    <property type="term" value="P:DNA repair"/>
    <property type="evidence" value="ECO:0007669"/>
    <property type="project" value="TreeGrafter"/>
</dbReference>
<dbReference type="Gene3D" id="1.10.150.240">
    <property type="entry name" value="Putative phosphatase, domain 2"/>
    <property type="match status" value="1"/>
</dbReference>
<dbReference type="InterPro" id="IPR023214">
    <property type="entry name" value="HAD_sf"/>
</dbReference>
<dbReference type="PANTHER" id="PTHR43434">
    <property type="entry name" value="PHOSPHOGLYCOLATE PHOSPHATASE"/>
    <property type="match status" value="1"/>
</dbReference>
<dbReference type="Gene3D" id="3.40.50.1000">
    <property type="entry name" value="HAD superfamily/HAD-like"/>
    <property type="match status" value="1"/>
</dbReference>
<dbReference type="SUPFAM" id="SSF56784">
    <property type="entry name" value="HAD-like"/>
    <property type="match status" value="1"/>
</dbReference>
<dbReference type="AlphaFoldDB" id="H5WZ01"/>
<evidence type="ECO:0000313" key="1">
    <source>
        <dbReference type="EMBL" id="EHR52935.1"/>
    </source>
</evidence>
<organism evidence="1 2">
    <name type="scientific">Saccharomonospora marina XMU15</name>
    <dbReference type="NCBI Taxonomy" id="882083"/>
    <lineage>
        <taxon>Bacteria</taxon>
        <taxon>Bacillati</taxon>
        <taxon>Actinomycetota</taxon>
        <taxon>Actinomycetes</taxon>
        <taxon>Pseudonocardiales</taxon>
        <taxon>Pseudonocardiaceae</taxon>
        <taxon>Saccharomonospora</taxon>
    </lineage>
</organism>
<dbReference type="HOGENOM" id="CLU_045011_22_0_11"/>
<dbReference type="InterPro" id="IPR041492">
    <property type="entry name" value="HAD_2"/>
</dbReference>
<proteinExistence type="predicted"/>
<protein>
    <submittedName>
        <fullName evidence="1">Putative phosphatase</fullName>
    </submittedName>
</protein>
<dbReference type="STRING" id="882083.SacmaDRAFT_4761"/>
<dbReference type="Proteomes" id="UP000004926">
    <property type="component" value="Chromosome"/>
</dbReference>